<evidence type="ECO:0000256" key="8">
    <source>
        <dbReference type="PROSITE-ProRule" id="PRU00124"/>
    </source>
</evidence>
<evidence type="ECO:0000256" key="5">
    <source>
        <dbReference type="ARBA" id="ARBA00022825"/>
    </source>
</evidence>
<feature type="domain" description="CUB" evidence="10">
    <location>
        <begin position="173"/>
        <end position="289"/>
    </location>
</feature>
<keyword evidence="7 8" id="KW-1015">Disulfide bond</keyword>
<feature type="disulfide bond" evidence="8">
    <location>
        <begin position="420"/>
        <end position="438"/>
    </location>
</feature>
<dbReference type="Pfam" id="PF00089">
    <property type="entry name" value="Trypsin"/>
    <property type="match status" value="1"/>
</dbReference>
<accession>A0A4Z2CA74</accession>
<keyword evidence="9" id="KW-0812">Transmembrane</keyword>
<keyword evidence="4" id="KW-0347">Helicase</keyword>
<dbReference type="InterPro" id="IPR027417">
    <property type="entry name" value="P-loop_NTPase"/>
</dbReference>
<dbReference type="SUPFAM" id="SSF49854">
    <property type="entry name" value="Spermadhesin, CUB domain"/>
    <property type="match status" value="2"/>
</dbReference>
<dbReference type="InterPro" id="IPR001650">
    <property type="entry name" value="Helicase_C-like"/>
</dbReference>
<dbReference type="AlphaFoldDB" id="A0A4Z2CA74"/>
<dbReference type="FunFam" id="4.10.400.10:FF:000117">
    <property type="entry name" value="Suppressor of tumorigenicity 14 protein homolog"/>
    <property type="match status" value="1"/>
</dbReference>
<keyword evidence="5" id="KW-0720">Serine protease</keyword>
<proteinExistence type="predicted"/>
<dbReference type="InterPro" id="IPR014001">
    <property type="entry name" value="Helicase_ATP-bd"/>
</dbReference>
<feature type="domain" description="Helicase C-terminal" evidence="13">
    <location>
        <begin position="1066"/>
        <end position="1234"/>
    </location>
</feature>
<dbReference type="CDD" id="cd00112">
    <property type="entry name" value="LDLa"/>
    <property type="match status" value="4"/>
</dbReference>
<gene>
    <name evidence="14" type="ORF">fugu_010509</name>
</gene>
<dbReference type="SMART" id="SM00042">
    <property type="entry name" value="CUB"/>
    <property type="match status" value="2"/>
</dbReference>
<dbReference type="FunFam" id="2.40.10.10:FF:000003">
    <property type="entry name" value="Transmembrane serine protease 3"/>
    <property type="match status" value="1"/>
</dbReference>
<dbReference type="GO" id="GO:0006508">
    <property type="term" value="P:proteolysis"/>
    <property type="evidence" value="ECO:0007669"/>
    <property type="project" value="UniProtKB-KW"/>
</dbReference>
<dbReference type="FunFam" id="3.40.50.300:FF:000540">
    <property type="entry name" value="probable ATP-dependent RNA helicase DHX34"/>
    <property type="match status" value="1"/>
</dbReference>
<dbReference type="SUPFAM" id="SSF57424">
    <property type="entry name" value="LDL receptor-like module"/>
    <property type="match status" value="3"/>
</dbReference>
<dbReference type="Gene3D" id="4.10.400.10">
    <property type="entry name" value="Low-density Lipoprotein Receptor"/>
    <property type="match status" value="4"/>
</dbReference>
<feature type="domain" description="Peptidase S1" evidence="11">
    <location>
        <begin position="575"/>
        <end position="874"/>
    </location>
</feature>
<feature type="disulfide bond" evidence="8">
    <location>
        <begin position="468"/>
        <end position="483"/>
    </location>
</feature>
<keyword evidence="3" id="KW-0378">Hydrolase</keyword>
<feature type="disulfide bond" evidence="8">
    <location>
        <begin position="505"/>
        <end position="520"/>
    </location>
</feature>
<dbReference type="GO" id="GO:0004252">
    <property type="term" value="F:serine-type endopeptidase activity"/>
    <property type="evidence" value="ECO:0007669"/>
    <property type="project" value="InterPro"/>
</dbReference>
<feature type="disulfide bond" evidence="8">
    <location>
        <begin position="432"/>
        <end position="447"/>
    </location>
</feature>
<dbReference type="InterPro" id="IPR018114">
    <property type="entry name" value="TRYPSIN_HIS"/>
</dbReference>
<dbReference type="SMART" id="SM00487">
    <property type="entry name" value="DEXDc"/>
    <property type="match status" value="1"/>
</dbReference>
<evidence type="ECO:0008006" key="16">
    <source>
        <dbReference type="Google" id="ProtNLM"/>
    </source>
</evidence>
<dbReference type="InterPro" id="IPR035914">
    <property type="entry name" value="Sperma_CUB_dom_sf"/>
</dbReference>
<dbReference type="SMART" id="SM00020">
    <property type="entry name" value="Tryp_SPc"/>
    <property type="match status" value="1"/>
</dbReference>
<feature type="disulfide bond" evidence="8">
    <location>
        <begin position="449"/>
        <end position="461"/>
    </location>
</feature>
<dbReference type="Gene3D" id="2.40.10.10">
    <property type="entry name" value="Trypsin-like serine proteases"/>
    <property type="match status" value="2"/>
</dbReference>
<dbReference type="GO" id="GO:0005524">
    <property type="term" value="F:ATP binding"/>
    <property type="evidence" value="ECO:0007669"/>
    <property type="project" value="UniProtKB-KW"/>
</dbReference>
<dbReference type="PRINTS" id="PR00261">
    <property type="entry name" value="LDLRECEPTOR"/>
</dbReference>
<dbReference type="InterPro" id="IPR000859">
    <property type="entry name" value="CUB_dom"/>
</dbReference>
<evidence type="ECO:0000256" key="6">
    <source>
        <dbReference type="ARBA" id="ARBA00022840"/>
    </source>
</evidence>
<dbReference type="SMART" id="SM00192">
    <property type="entry name" value="LDLa"/>
    <property type="match status" value="4"/>
</dbReference>
<dbReference type="PROSITE" id="PS00134">
    <property type="entry name" value="TRYPSIN_HIS"/>
    <property type="match status" value="1"/>
</dbReference>
<dbReference type="GO" id="GO:0004386">
    <property type="term" value="F:helicase activity"/>
    <property type="evidence" value="ECO:0007669"/>
    <property type="project" value="UniProtKB-KW"/>
</dbReference>
<dbReference type="InterPro" id="IPR009003">
    <property type="entry name" value="Peptidase_S1_PA"/>
</dbReference>
<dbReference type="EMBL" id="SWLE01000003">
    <property type="protein sequence ID" value="TNN01127.1"/>
    <property type="molecule type" value="Genomic_DNA"/>
</dbReference>
<keyword evidence="1" id="KW-0645">Protease</keyword>
<dbReference type="CDD" id="cd18791">
    <property type="entry name" value="SF2_C_RHA"/>
    <property type="match status" value="1"/>
</dbReference>
<feature type="domain" description="CUB" evidence="10">
    <location>
        <begin position="298"/>
        <end position="408"/>
    </location>
</feature>
<dbReference type="InterPro" id="IPR011545">
    <property type="entry name" value="DEAD/DEAH_box_helicase_dom"/>
</dbReference>
<dbReference type="PANTHER" id="PTHR18934:SF221">
    <property type="entry name" value="ATP-DEPENDENT RNA HELICASE DHX34-RELATED"/>
    <property type="match status" value="1"/>
</dbReference>
<evidence type="ECO:0000256" key="4">
    <source>
        <dbReference type="ARBA" id="ARBA00022806"/>
    </source>
</evidence>
<dbReference type="Gene3D" id="2.60.120.290">
    <property type="entry name" value="Spermadhesin, CUB domain"/>
    <property type="match status" value="2"/>
</dbReference>
<dbReference type="Gene3D" id="1.10.10.2130">
    <property type="entry name" value="DEAH helicase family, winged-helix domain"/>
    <property type="match status" value="1"/>
</dbReference>
<evidence type="ECO:0000256" key="1">
    <source>
        <dbReference type="ARBA" id="ARBA00022670"/>
    </source>
</evidence>
<dbReference type="PROSITE" id="PS50068">
    <property type="entry name" value="LDLRA_2"/>
    <property type="match status" value="4"/>
</dbReference>
<dbReference type="Pfam" id="PF00431">
    <property type="entry name" value="CUB"/>
    <property type="match status" value="2"/>
</dbReference>
<dbReference type="PROSITE" id="PS51194">
    <property type="entry name" value="HELICASE_CTER"/>
    <property type="match status" value="1"/>
</dbReference>
<dbReference type="PROSITE" id="PS50240">
    <property type="entry name" value="TRYPSIN_DOM"/>
    <property type="match status" value="1"/>
</dbReference>
<feature type="disulfide bond" evidence="8">
    <location>
        <begin position="528"/>
        <end position="540"/>
    </location>
</feature>
<dbReference type="CDD" id="cd17979">
    <property type="entry name" value="DEXHc_DHX34"/>
    <property type="match status" value="1"/>
</dbReference>
<reference evidence="14 15" key="1">
    <citation type="submission" date="2019-04" db="EMBL/GenBank/DDBJ databases">
        <title>The sequence and de novo assembly of Takifugu bimaculatus genome using PacBio and Hi-C technologies.</title>
        <authorList>
            <person name="Xu P."/>
            <person name="Liu B."/>
            <person name="Zhou Z."/>
        </authorList>
    </citation>
    <scope>NUCLEOTIDE SEQUENCE [LARGE SCALE GENOMIC DNA]</scope>
    <source>
        <strain evidence="14">TB-2018</strain>
        <tissue evidence="14">Muscle</tissue>
    </source>
</reference>
<dbReference type="CDD" id="cd00041">
    <property type="entry name" value="CUB"/>
    <property type="match status" value="2"/>
</dbReference>
<organism evidence="14 15">
    <name type="scientific">Takifugu bimaculatus</name>
    <dbReference type="NCBI Taxonomy" id="433685"/>
    <lineage>
        <taxon>Eukaryota</taxon>
        <taxon>Metazoa</taxon>
        <taxon>Chordata</taxon>
        <taxon>Craniata</taxon>
        <taxon>Vertebrata</taxon>
        <taxon>Euteleostomi</taxon>
        <taxon>Actinopterygii</taxon>
        <taxon>Neopterygii</taxon>
        <taxon>Teleostei</taxon>
        <taxon>Neoteleostei</taxon>
        <taxon>Acanthomorphata</taxon>
        <taxon>Eupercaria</taxon>
        <taxon>Tetraodontiformes</taxon>
        <taxon>Tetradontoidea</taxon>
        <taxon>Tetraodontidae</taxon>
        <taxon>Takifugu</taxon>
    </lineage>
</organism>
<dbReference type="FunFam" id="3.40.50.300:FF:000725">
    <property type="entry name" value="probable ATP-dependent RNA helicase DHX34"/>
    <property type="match status" value="1"/>
</dbReference>
<comment type="caution">
    <text evidence="14">The sequence shown here is derived from an EMBL/GenBank/DDBJ whole genome shotgun (WGS) entry which is preliminary data.</text>
</comment>
<dbReference type="CDD" id="cd00190">
    <property type="entry name" value="Tryp_SPc"/>
    <property type="match status" value="1"/>
</dbReference>
<dbReference type="GO" id="GO:0003723">
    <property type="term" value="F:RNA binding"/>
    <property type="evidence" value="ECO:0007669"/>
    <property type="project" value="TreeGrafter"/>
</dbReference>
<feature type="disulfide bond" evidence="8">
    <location>
        <begin position="456"/>
        <end position="474"/>
    </location>
</feature>
<evidence type="ECO:0000256" key="3">
    <source>
        <dbReference type="ARBA" id="ARBA00022801"/>
    </source>
</evidence>
<dbReference type="InterPro" id="IPR002172">
    <property type="entry name" value="LDrepeatLR_classA_rpt"/>
</dbReference>
<dbReference type="InterPro" id="IPR042035">
    <property type="entry name" value="DEAH_win-hel_dom"/>
</dbReference>
<dbReference type="PANTHER" id="PTHR18934">
    <property type="entry name" value="ATP-DEPENDENT RNA HELICASE"/>
    <property type="match status" value="1"/>
</dbReference>
<dbReference type="InterPro" id="IPR043504">
    <property type="entry name" value="Peptidase_S1_PA_chymotrypsin"/>
</dbReference>
<feature type="disulfide bond" evidence="8">
    <location>
        <begin position="548"/>
        <end position="563"/>
    </location>
</feature>
<feature type="domain" description="Helicase ATP-binding" evidence="12">
    <location>
        <begin position="870"/>
        <end position="1030"/>
    </location>
</feature>
<evidence type="ECO:0000256" key="9">
    <source>
        <dbReference type="SAM" id="Phobius"/>
    </source>
</evidence>
<name>A0A4Z2CA74_9TELE</name>
<keyword evidence="9" id="KW-1133">Transmembrane helix</keyword>
<dbReference type="Pfam" id="PF00271">
    <property type="entry name" value="Helicase_C"/>
    <property type="match status" value="1"/>
</dbReference>
<dbReference type="Pfam" id="PF00270">
    <property type="entry name" value="DEAD"/>
    <property type="match status" value="1"/>
</dbReference>
<evidence type="ECO:0000259" key="13">
    <source>
        <dbReference type="PROSITE" id="PS51194"/>
    </source>
</evidence>
<keyword evidence="6" id="KW-0067">ATP-binding</keyword>
<dbReference type="InterPro" id="IPR036055">
    <property type="entry name" value="LDL_receptor-like_sf"/>
</dbReference>
<dbReference type="InterPro" id="IPR001254">
    <property type="entry name" value="Trypsin_dom"/>
</dbReference>
<keyword evidence="2" id="KW-0547">Nucleotide-binding</keyword>
<dbReference type="Pfam" id="PF00057">
    <property type="entry name" value="Ldl_recept_a"/>
    <property type="match status" value="4"/>
</dbReference>
<dbReference type="Gene3D" id="3.40.50.300">
    <property type="entry name" value="P-loop containing nucleotide triphosphate hydrolases"/>
    <property type="match status" value="2"/>
</dbReference>
<keyword evidence="9" id="KW-0472">Membrane</keyword>
<feature type="disulfide bond" evidence="8">
    <location>
        <begin position="486"/>
        <end position="498"/>
    </location>
</feature>
<dbReference type="SUPFAM" id="SSF50494">
    <property type="entry name" value="Trypsin-like serine proteases"/>
    <property type="match status" value="1"/>
</dbReference>
<dbReference type="SMART" id="SM00490">
    <property type="entry name" value="HELICc"/>
    <property type="match status" value="1"/>
</dbReference>
<evidence type="ECO:0000259" key="10">
    <source>
        <dbReference type="PROSITE" id="PS01180"/>
    </source>
</evidence>
<evidence type="ECO:0000259" key="11">
    <source>
        <dbReference type="PROSITE" id="PS50240"/>
    </source>
</evidence>
<feature type="disulfide bond" evidence="8">
    <location>
        <begin position="493"/>
        <end position="511"/>
    </location>
</feature>
<evidence type="ECO:0000313" key="14">
    <source>
        <dbReference type="EMBL" id="TNN01127.1"/>
    </source>
</evidence>
<keyword evidence="15" id="KW-1185">Reference proteome</keyword>
<comment type="caution">
    <text evidence="8">Lacks conserved residue(s) required for the propagation of feature annotation.</text>
</comment>
<dbReference type="PROSITE" id="PS01180">
    <property type="entry name" value="CUB"/>
    <property type="match status" value="2"/>
</dbReference>
<evidence type="ECO:0000313" key="15">
    <source>
        <dbReference type="Proteomes" id="UP000516260"/>
    </source>
</evidence>
<evidence type="ECO:0000256" key="2">
    <source>
        <dbReference type="ARBA" id="ARBA00022741"/>
    </source>
</evidence>
<dbReference type="PROSITE" id="PS51192">
    <property type="entry name" value="HELICASE_ATP_BIND_1"/>
    <property type="match status" value="1"/>
</dbReference>
<feature type="transmembrane region" description="Helical" evidence="9">
    <location>
        <begin position="42"/>
        <end position="66"/>
    </location>
</feature>
<dbReference type="Proteomes" id="UP000516260">
    <property type="component" value="Chromosome 11"/>
</dbReference>
<evidence type="ECO:0000259" key="12">
    <source>
        <dbReference type="PROSITE" id="PS51192"/>
    </source>
</evidence>
<dbReference type="SUPFAM" id="SSF52540">
    <property type="entry name" value="P-loop containing nucleoside triphosphate hydrolases"/>
    <property type="match status" value="1"/>
</dbReference>
<sequence>MDYMDSGLRYTPKTDKEWESSVQFLPASDNKKLEKNKGPRKIGAVIGVVIFALVVALMIGLLVWHFQFRKDARVKRIYTGSMRITNQLAKYYVGSTVQAFSEGSVIAYYLSEFHVPTGQEAAVDKAMAAMDKLVDKEQRNILRAGNSLLFDDVVSSALDDRFTSSSFSRYFQFDEHARSNHIGQIQSPGFPNHPYSPNAFMRWSLRADPNYIIKLNFDTMNLEEDCKNDFIRIYDSLVSIESRIVDELCGYHSPSEPLAFLSSGNVMLVTMATNDEKNYPGFRAQVSQIKRGSPETKCGGQLSGENGKFTSPNFPNYYPPRINCHWSIKVPAGKVVKVTFKKFLLFEPGQENIQNCPKDYVSIDGKKVCGEKPEGTVTETSSTNTMEVVFFSDSSYVDRGFDAEFQAVDASDPCPKKFQCRNQRCIKLELKCDGWNDCGDMSDEVDCKCSSTDIACKNGFCKPMFWKCDGVDDCGDNTDEQNCGGCATGQIMCKNKKCVSEKNRCDGTDNCGDGSDELDCGRHSDTRCTDLTYRCSDNKCISKVNPECDGTPDCEDGSDEANCDCGRSMFKTSRIVGGQDAEEGEFPWQVSLHIKNYGHVCGASIISPLWLVTAAHCVQDDGKTRFSQPGTWEVYLGLHIQRNIGSTVVKKYLKKIIPHPNYNPYNFDNDIALMELDSPVKFSDHIRPICLPAAQHDFPMGNTVWITGWGATREGGFAATVLQKAQVRIINHDTCNSLMGGQITSRMLCAGVLSGGVDACQQPGRDEMSREDRRRKISSETVDLGLPKEYDARYRINLSVCTRDVEERLGVSKHASRHRSSGPGNQEISDCRVALLHFLDFTQRQSFIKLAKLRRDQKNLPIFQYRDKIVDLIRLHPVVVVAGDTGCGKSTQVPQYLLSAGFSHIACTQPRRIACISLAKRVSFESLNQFGSKVGHQIRFETTRTKATKLLFLTEGLLLRQIQHDRTLAQYQVVIVDEVHERHLHCDFLLGVLRTLVAERPDLRLILMSATINIKLFSDYFRSAPVLQVPGRLFPIQVTYQPIPPEEQASRSEKMDPRPYLRILQGIDQRYPPEERGDLLIFLSGLAEISTIQEACQIYATHTRRWIVLPLHSTLSLAQQDKVFDISPTGVRKCIISTNIAETSVTIDGVRFVVDSGKVKEMSFDPKAKMQRLQEFWISRASSEQRKGRAGRTGPGVCYRLYAESDYDAFAPYPVPEIHRVSLDSLILQMKSMDLGDPLSFVFIDPPSSCEYSDCNYLPKRTGGTGQAW</sequence>
<evidence type="ECO:0000256" key="7">
    <source>
        <dbReference type="ARBA" id="ARBA00023157"/>
    </source>
</evidence>
<protein>
    <recommendedName>
        <fullName evidence="16">RNA helicase</fullName>
    </recommendedName>
</protein>